<dbReference type="EMBL" id="JAWZYT010001682">
    <property type="protein sequence ID" value="KAK4310060.1"/>
    <property type="molecule type" value="Genomic_DNA"/>
</dbReference>
<name>A0AAE1PMM8_9EUCA</name>
<proteinExistence type="predicted"/>
<dbReference type="Proteomes" id="UP001292094">
    <property type="component" value="Unassembled WGS sequence"/>
</dbReference>
<keyword evidence="2" id="KW-1185">Reference proteome</keyword>
<comment type="caution">
    <text evidence="1">The sequence shown here is derived from an EMBL/GenBank/DDBJ whole genome shotgun (WGS) entry which is preliminary data.</text>
</comment>
<evidence type="ECO:0000313" key="2">
    <source>
        <dbReference type="Proteomes" id="UP001292094"/>
    </source>
</evidence>
<evidence type="ECO:0000313" key="1">
    <source>
        <dbReference type="EMBL" id="KAK4310060.1"/>
    </source>
</evidence>
<dbReference type="AlphaFoldDB" id="A0AAE1PMM8"/>
<gene>
    <name evidence="1" type="ORF">Pmani_018346</name>
</gene>
<sequence length="153" mass="16361">MVWVICCDGGSVVWCDGGSVVWVVWCDGDSDDNVYCSNTTSTSITSTSITSTSITSTSLTSTSITSTSITSTTSSSTNTTTTILPALTQSNLHNRFRQFFSPCIARKHARNLRVNITGHAHAETTTPSLIATPPCTDARIQKMKECCTTQALP</sequence>
<organism evidence="1 2">
    <name type="scientific">Petrolisthes manimaculis</name>
    <dbReference type="NCBI Taxonomy" id="1843537"/>
    <lineage>
        <taxon>Eukaryota</taxon>
        <taxon>Metazoa</taxon>
        <taxon>Ecdysozoa</taxon>
        <taxon>Arthropoda</taxon>
        <taxon>Crustacea</taxon>
        <taxon>Multicrustacea</taxon>
        <taxon>Malacostraca</taxon>
        <taxon>Eumalacostraca</taxon>
        <taxon>Eucarida</taxon>
        <taxon>Decapoda</taxon>
        <taxon>Pleocyemata</taxon>
        <taxon>Anomura</taxon>
        <taxon>Galatheoidea</taxon>
        <taxon>Porcellanidae</taxon>
        <taxon>Petrolisthes</taxon>
    </lineage>
</organism>
<protein>
    <submittedName>
        <fullName evidence="1">Uncharacterized protein</fullName>
    </submittedName>
</protein>
<accession>A0AAE1PMM8</accession>
<reference evidence="1" key="1">
    <citation type="submission" date="2023-11" db="EMBL/GenBank/DDBJ databases">
        <title>Genome assemblies of two species of porcelain crab, Petrolisthes cinctipes and Petrolisthes manimaculis (Anomura: Porcellanidae).</title>
        <authorList>
            <person name="Angst P."/>
        </authorList>
    </citation>
    <scope>NUCLEOTIDE SEQUENCE</scope>
    <source>
        <strain evidence="1">PB745_02</strain>
        <tissue evidence="1">Gill</tissue>
    </source>
</reference>